<sequence>MTAIGAGDGAAEADRCGTIFAFIACRPCTGRHVCVGVGAPLPLLLLLADPVFSVLGNGLAGAGAPAARGSGRLRPRERRRRA</sequence>
<dbReference type="EMBL" id="CM000148">
    <property type="protein sequence ID" value="EEE52011.1"/>
    <property type="molecule type" value="Genomic_DNA"/>
</dbReference>
<name>A0A8J8XA83_ORYSJ</name>
<dbReference type="AlphaFoldDB" id="A0A8J8XA83"/>
<evidence type="ECO:0000256" key="1">
    <source>
        <dbReference type="SAM" id="MobiDB-lite"/>
    </source>
</evidence>
<proteinExistence type="predicted"/>
<dbReference type="HOGENOM" id="CLU_2562468_0_0_1"/>
<feature type="compositionally biased region" description="Basic residues" evidence="1">
    <location>
        <begin position="71"/>
        <end position="82"/>
    </location>
</feature>
<reference evidence="2" key="1">
    <citation type="journal article" date="2005" name="PLoS Biol.">
        <title>The genomes of Oryza sativa: a history of duplications.</title>
        <authorList>
            <person name="Yu J."/>
            <person name="Wang J."/>
            <person name="Lin W."/>
            <person name="Li S."/>
            <person name="Li H."/>
            <person name="Zhou J."/>
            <person name="Ni P."/>
            <person name="Dong W."/>
            <person name="Hu S."/>
            <person name="Zeng C."/>
            <person name="Zhang J."/>
            <person name="Zhang Y."/>
            <person name="Li R."/>
            <person name="Xu Z."/>
            <person name="Li S."/>
            <person name="Li X."/>
            <person name="Zheng H."/>
            <person name="Cong L."/>
            <person name="Lin L."/>
            <person name="Yin J."/>
            <person name="Geng J."/>
            <person name="Li G."/>
            <person name="Shi J."/>
            <person name="Liu J."/>
            <person name="Lv H."/>
            <person name="Li J."/>
            <person name="Wang J."/>
            <person name="Deng Y."/>
            <person name="Ran L."/>
            <person name="Shi X."/>
            <person name="Wang X."/>
            <person name="Wu Q."/>
            <person name="Li C."/>
            <person name="Ren X."/>
            <person name="Wang J."/>
            <person name="Wang X."/>
            <person name="Li D."/>
            <person name="Liu D."/>
            <person name="Zhang X."/>
            <person name="Ji Z."/>
            <person name="Zhao W."/>
            <person name="Sun Y."/>
            <person name="Zhang Z."/>
            <person name="Bao J."/>
            <person name="Han Y."/>
            <person name="Dong L."/>
            <person name="Ji J."/>
            <person name="Chen P."/>
            <person name="Wu S."/>
            <person name="Liu J."/>
            <person name="Xiao Y."/>
            <person name="Bu D."/>
            <person name="Tan J."/>
            <person name="Yang L."/>
            <person name="Ye C."/>
            <person name="Zhang J."/>
            <person name="Xu J."/>
            <person name="Zhou Y."/>
            <person name="Yu Y."/>
            <person name="Zhang B."/>
            <person name="Zhuang S."/>
            <person name="Wei H."/>
            <person name="Liu B."/>
            <person name="Lei M."/>
            <person name="Yu H."/>
            <person name="Li Y."/>
            <person name="Xu H."/>
            <person name="Wei S."/>
            <person name="He X."/>
            <person name="Fang L."/>
            <person name="Zhang Z."/>
            <person name="Zhang Y."/>
            <person name="Huang X."/>
            <person name="Su Z."/>
            <person name="Tong W."/>
            <person name="Li J."/>
            <person name="Tong Z."/>
            <person name="Li S."/>
            <person name="Ye J."/>
            <person name="Wang L."/>
            <person name="Fang L."/>
            <person name="Lei T."/>
            <person name="Chen C."/>
            <person name="Chen H."/>
            <person name="Xu Z."/>
            <person name="Li H."/>
            <person name="Huang H."/>
            <person name="Zhang F."/>
            <person name="Xu H."/>
            <person name="Li N."/>
            <person name="Zhao C."/>
            <person name="Li S."/>
            <person name="Dong L."/>
            <person name="Huang Y."/>
            <person name="Li L."/>
            <person name="Xi Y."/>
            <person name="Qi Q."/>
            <person name="Li W."/>
            <person name="Zhang B."/>
            <person name="Hu W."/>
            <person name="Zhang Y."/>
            <person name="Tian X."/>
            <person name="Jiao Y."/>
            <person name="Liang X."/>
            <person name="Jin J."/>
            <person name="Gao L."/>
            <person name="Zheng W."/>
            <person name="Hao B."/>
            <person name="Liu S."/>
            <person name="Wang W."/>
            <person name="Yuan L."/>
            <person name="Cao M."/>
            <person name="McDermott J."/>
            <person name="Samudrala R."/>
            <person name="Wang J."/>
            <person name="Wong G.K."/>
            <person name="Yang H."/>
        </authorList>
    </citation>
    <scope>NUCLEOTIDE SEQUENCE [LARGE SCALE GENOMIC DNA]</scope>
</reference>
<evidence type="ECO:0000313" key="2">
    <source>
        <dbReference type="EMBL" id="EEE52011.1"/>
    </source>
</evidence>
<dbReference type="Proteomes" id="UP000007752">
    <property type="component" value="Chromosome 11"/>
</dbReference>
<protein>
    <submittedName>
        <fullName evidence="2">Uncharacterized protein</fullName>
    </submittedName>
</protein>
<dbReference type="Gramene" id="Os11t0303400-01">
    <property type="protein sequence ID" value="Os11t0303400-01"/>
    <property type="gene ID" value="Os11g0303400"/>
</dbReference>
<accession>A0A8J8XA83</accession>
<gene>
    <name evidence="2" type="ORF">OsJ_33720</name>
</gene>
<feature type="region of interest" description="Disordered" evidence="1">
    <location>
        <begin position="60"/>
        <end position="82"/>
    </location>
</feature>
<reference evidence="2" key="2">
    <citation type="submission" date="2008-12" db="EMBL/GenBank/DDBJ databases">
        <title>Improved gene annotation of the rice (Oryza sativa) genomes.</title>
        <authorList>
            <person name="Wang J."/>
            <person name="Li R."/>
            <person name="Fan W."/>
            <person name="Huang Q."/>
            <person name="Zhang J."/>
            <person name="Zhou Y."/>
            <person name="Hu Y."/>
            <person name="Zi S."/>
            <person name="Li J."/>
            <person name="Ni P."/>
            <person name="Zheng H."/>
            <person name="Zhang Y."/>
            <person name="Zhao M."/>
            <person name="Hao Q."/>
            <person name="McDermott J."/>
            <person name="Samudrala R."/>
            <person name="Kristiansen K."/>
            <person name="Wong G.K.-S."/>
        </authorList>
    </citation>
    <scope>NUCLEOTIDE SEQUENCE</scope>
</reference>
<organism evidence="2">
    <name type="scientific">Oryza sativa subsp. japonica</name>
    <name type="common">Rice</name>
    <dbReference type="NCBI Taxonomy" id="39947"/>
    <lineage>
        <taxon>Eukaryota</taxon>
        <taxon>Viridiplantae</taxon>
        <taxon>Streptophyta</taxon>
        <taxon>Embryophyta</taxon>
        <taxon>Tracheophyta</taxon>
        <taxon>Spermatophyta</taxon>
        <taxon>Magnoliopsida</taxon>
        <taxon>Liliopsida</taxon>
        <taxon>Poales</taxon>
        <taxon>Poaceae</taxon>
        <taxon>BOP clade</taxon>
        <taxon>Oryzoideae</taxon>
        <taxon>Oryzeae</taxon>
        <taxon>Oryzinae</taxon>
        <taxon>Oryza</taxon>
        <taxon>Oryza sativa</taxon>
    </lineage>
</organism>